<name>A0A6J6BTF3_9ZZZZ</name>
<dbReference type="AlphaFoldDB" id="A0A6J6BTF3"/>
<evidence type="ECO:0000313" key="1">
    <source>
        <dbReference type="EMBL" id="CAB4541957.1"/>
    </source>
</evidence>
<sequence length="42" mass="4767">MGGFEGDSTPEKGVKAHFLDYRFREPKRVNSRGEKRLALVTS</sequence>
<reference evidence="1" key="1">
    <citation type="submission" date="2020-05" db="EMBL/GenBank/DDBJ databases">
        <authorList>
            <person name="Chiriac C."/>
            <person name="Salcher M."/>
            <person name="Ghai R."/>
            <person name="Kavagutti S V."/>
        </authorList>
    </citation>
    <scope>NUCLEOTIDE SEQUENCE</scope>
</reference>
<protein>
    <submittedName>
        <fullName evidence="1">Unannotated protein</fullName>
    </submittedName>
</protein>
<accession>A0A6J6BTF3</accession>
<proteinExistence type="predicted"/>
<dbReference type="EMBL" id="CAEZSL010000062">
    <property type="protein sequence ID" value="CAB4541957.1"/>
    <property type="molecule type" value="Genomic_DNA"/>
</dbReference>
<gene>
    <name evidence="1" type="ORF">UFOPK1421_00695</name>
</gene>
<organism evidence="1">
    <name type="scientific">freshwater metagenome</name>
    <dbReference type="NCBI Taxonomy" id="449393"/>
    <lineage>
        <taxon>unclassified sequences</taxon>
        <taxon>metagenomes</taxon>
        <taxon>ecological metagenomes</taxon>
    </lineage>
</organism>